<dbReference type="InParanoid" id="A0A5E4EWC7"/>
<accession>A0A5E4EWC7</accession>
<proteinExistence type="predicted"/>
<sequence>ERISGSSQAIDHTPKKWRSVNEIMAQCNICIVEPESFEDANLDESWRNAMKAELEMIEKNNTWTLVDRPFGKPIIGVKWVYKTKLNLDGSVQKNKARLVAKGYSQKPGIDYNETFAPVARLDTIRTLIALAAQKEWNLYQLDVKSAFLNGVLKEEVYVEQPQGFVKDNEEIRVYKLNKALYGLKQAPRAWYDEIDSYFNRAGFKKSPSEATLYVKT</sequence>
<reference evidence="3" key="1">
    <citation type="journal article" date="2020" name="Plant J.">
        <title>Transposons played a major role in the diversification between the closely related almond and peach genomes: results from the almond genome sequence.</title>
        <authorList>
            <person name="Alioto T."/>
            <person name="Alexiou K.G."/>
            <person name="Bardil A."/>
            <person name="Barteri F."/>
            <person name="Castanera R."/>
            <person name="Cruz F."/>
            <person name="Dhingra A."/>
            <person name="Duval H."/>
            <person name="Fernandez I Marti A."/>
            <person name="Frias L."/>
            <person name="Galan B."/>
            <person name="Garcia J.L."/>
            <person name="Howad W."/>
            <person name="Gomez-Garrido J."/>
            <person name="Gut M."/>
            <person name="Julca I."/>
            <person name="Morata J."/>
            <person name="Puigdomenech P."/>
            <person name="Ribeca P."/>
            <person name="Rubio Cabetas M.J."/>
            <person name="Vlasova A."/>
            <person name="Wirthensohn M."/>
            <person name="Garcia-Mas J."/>
            <person name="Gabaldon T."/>
            <person name="Casacuberta J.M."/>
            <person name="Arus P."/>
        </authorList>
    </citation>
    <scope>NUCLEOTIDE SEQUENCE [LARGE SCALE GENOMIC DNA]</scope>
    <source>
        <strain evidence="3">cv. Texas</strain>
    </source>
</reference>
<protein>
    <recommendedName>
        <fullName evidence="1">Reverse transcriptase Ty1/copia-type domain-containing protein</fullName>
    </recommendedName>
</protein>
<dbReference type="AlphaFoldDB" id="A0A5E4EWC7"/>
<dbReference type="InterPro" id="IPR043502">
    <property type="entry name" value="DNA/RNA_pol_sf"/>
</dbReference>
<dbReference type="OMA" id="CNICIVE"/>
<dbReference type="EMBL" id="CABIKO010000036">
    <property type="protein sequence ID" value="VVA19470.1"/>
    <property type="molecule type" value="Genomic_DNA"/>
</dbReference>
<name>A0A5E4EWC7_PRUDU</name>
<feature type="domain" description="Reverse transcriptase Ty1/copia-type" evidence="1">
    <location>
        <begin position="60"/>
        <end position="215"/>
    </location>
</feature>
<feature type="non-terminal residue" evidence="2">
    <location>
        <position position="1"/>
    </location>
</feature>
<evidence type="ECO:0000313" key="2">
    <source>
        <dbReference type="EMBL" id="VVA19470.1"/>
    </source>
</evidence>
<feature type="non-terminal residue" evidence="2">
    <location>
        <position position="216"/>
    </location>
</feature>
<dbReference type="Proteomes" id="UP000327085">
    <property type="component" value="Chromosome 2"/>
</dbReference>
<dbReference type="SUPFAM" id="SSF56672">
    <property type="entry name" value="DNA/RNA polymerases"/>
    <property type="match status" value="1"/>
</dbReference>
<organism evidence="2 3">
    <name type="scientific">Prunus dulcis</name>
    <name type="common">Almond</name>
    <name type="synonym">Amygdalus dulcis</name>
    <dbReference type="NCBI Taxonomy" id="3755"/>
    <lineage>
        <taxon>Eukaryota</taxon>
        <taxon>Viridiplantae</taxon>
        <taxon>Streptophyta</taxon>
        <taxon>Embryophyta</taxon>
        <taxon>Tracheophyta</taxon>
        <taxon>Spermatophyta</taxon>
        <taxon>Magnoliopsida</taxon>
        <taxon>eudicotyledons</taxon>
        <taxon>Gunneridae</taxon>
        <taxon>Pentapetalae</taxon>
        <taxon>rosids</taxon>
        <taxon>fabids</taxon>
        <taxon>Rosales</taxon>
        <taxon>Rosaceae</taxon>
        <taxon>Amygdaloideae</taxon>
        <taxon>Amygdaleae</taxon>
        <taxon>Prunus</taxon>
    </lineage>
</organism>
<dbReference type="Pfam" id="PF07727">
    <property type="entry name" value="RVT_2"/>
    <property type="match status" value="1"/>
</dbReference>
<evidence type="ECO:0000313" key="3">
    <source>
        <dbReference type="Proteomes" id="UP000327085"/>
    </source>
</evidence>
<dbReference type="Gramene" id="VVA19470">
    <property type="protein sequence ID" value="VVA19470"/>
    <property type="gene ID" value="Prudul26B035607"/>
</dbReference>
<dbReference type="InterPro" id="IPR013103">
    <property type="entry name" value="RVT_2"/>
</dbReference>
<evidence type="ECO:0000259" key="1">
    <source>
        <dbReference type="Pfam" id="PF07727"/>
    </source>
</evidence>
<gene>
    <name evidence="2" type="ORF">ALMOND_2B035607</name>
</gene>